<sequence>MTDFEKERLNARPGRPREFEIDQVLDDAIVLFSRQGYSASSVADLSEALKLTAGSIYKAFKDKRGLFHAALGRYVERSNARMLAALRDAPDGRARVRCMLSEYARLSQGETGRTGCLVVASGIEFGASDPELAGHIGRLLNAREQQLRCFIDEGRTDGSIAKQVDSESVARALLCVAQGIRVLGKTGQNSIAGVVDQAMRLLD</sequence>
<evidence type="ECO:0000313" key="7">
    <source>
        <dbReference type="Proteomes" id="UP000007471"/>
    </source>
</evidence>
<organism evidence="6 7">
    <name type="scientific">Mesorhizobium ciceri biovar biserrulae (strain HAMBI 2942 / LMG 23838 / WSM1271)</name>
    <dbReference type="NCBI Taxonomy" id="765698"/>
    <lineage>
        <taxon>Bacteria</taxon>
        <taxon>Pseudomonadati</taxon>
        <taxon>Pseudomonadota</taxon>
        <taxon>Alphaproteobacteria</taxon>
        <taxon>Hyphomicrobiales</taxon>
        <taxon>Phyllobacteriaceae</taxon>
        <taxon>Mesorhizobium</taxon>
    </lineage>
</organism>
<accession>E8TPK4</accession>
<dbReference type="KEGG" id="mci:Mesci_6245"/>
<dbReference type="RefSeq" id="WP_013525185.1">
    <property type="nucleotide sequence ID" value="NC_014918.1"/>
</dbReference>
<evidence type="ECO:0000256" key="4">
    <source>
        <dbReference type="PROSITE-ProRule" id="PRU00335"/>
    </source>
</evidence>
<evidence type="ECO:0000259" key="5">
    <source>
        <dbReference type="PROSITE" id="PS50977"/>
    </source>
</evidence>
<gene>
    <name evidence="6" type="ordered locus">Mesci_6245</name>
</gene>
<feature type="domain" description="HTH tetR-type" evidence="5">
    <location>
        <begin position="18"/>
        <end position="78"/>
    </location>
</feature>
<dbReference type="AlphaFoldDB" id="E8TPK4"/>
<evidence type="ECO:0000313" key="6">
    <source>
        <dbReference type="EMBL" id="ADV15239.1"/>
    </source>
</evidence>
<reference evidence="7" key="1">
    <citation type="submission" date="2011-01" db="EMBL/GenBank/DDBJ databases">
        <title>Complete sequence of plasmid of Mesorhizobium ciceri bv. biserrulae WSM1271.</title>
        <authorList>
            <person name="Lucas S."/>
            <person name="Copeland A."/>
            <person name="Lapidus A."/>
            <person name="Cheng J.-F."/>
            <person name="Goodwin L."/>
            <person name="Pitluck S."/>
            <person name="Teshima H."/>
            <person name="Detter J.C."/>
            <person name="Han C."/>
            <person name="Tapia R."/>
            <person name="Land M."/>
            <person name="Hauser L."/>
            <person name="Kyrpides N."/>
            <person name="Ivanova N."/>
            <person name="Nandasena K."/>
            <person name="Reeve W.G."/>
            <person name="Howieson J.G."/>
            <person name="O'Hara G."/>
            <person name="Tiwari R.P."/>
            <person name="Woyke T."/>
        </authorList>
    </citation>
    <scope>NUCLEOTIDE SEQUENCE [LARGE SCALE GENOMIC DNA]</scope>
    <source>
        <strain evidence="7">HAMBI 2942 / LMG 23838 / WSM1271</strain>
        <plasmid evidence="7">Plasmid pMESCI01</plasmid>
    </source>
</reference>
<dbReference type="HOGENOM" id="CLU_069356_28_0_5"/>
<name>E8TPK4_MESCW</name>
<dbReference type="Pfam" id="PF16925">
    <property type="entry name" value="TetR_C_13"/>
    <property type="match status" value="1"/>
</dbReference>
<proteinExistence type="predicted"/>
<dbReference type="eggNOG" id="COG1309">
    <property type="taxonomic scope" value="Bacteria"/>
</dbReference>
<keyword evidence="2 4" id="KW-0238">DNA-binding</keyword>
<dbReference type="InterPro" id="IPR036271">
    <property type="entry name" value="Tet_transcr_reg_TetR-rel_C_sf"/>
</dbReference>
<dbReference type="EMBL" id="CP002448">
    <property type="protein sequence ID" value="ADV15239.1"/>
    <property type="molecule type" value="Genomic_DNA"/>
</dbReference>
<protein>
    <submittedName>
        <fullName evidence="6">Regulatory protein TetR</fullName>
    </submittedName>
</protein>
<dbReference type="SUPFAM" id="SSF46689">
    <property type="entry name" value="Homeodomain-like"/>
    <property type="match status" value="1"/>
</dbReference>
<keyword evidence="1" id="KW-0805">Transcription regulation</keyword>
<evidence type="ECO:0000256" key="3">
    <source>
        <dbReference type="ARBA" id="ARBA00023163"/>
    </source>
</evidence>
<dbReference type="InterPro" id="IPR009057">
    <property type="entry name" value="Homeodomain-like_sf"/>
</dbReference>
<feature type="DNA-binding region" description="H-T-H motif" evidence="4">
    <location>
        <begin position="41"/>
        <end position="60"/>
    </location>
</feature>
<dbReference type="InterPro" id="IPR023772">
    <property type="entry name" value="DNA-bd_HTH_TetR-type_CS"/>
</dbReference>
<keyword evidence="6" id="KW-0614">Plasmid</keyword>
<dbReference type="Pfam" id="PF00440">
    <property type="entry name" value="TetR_N"/>
    <property type="match status" value="1"/>
</dbReference>
<dbReference type="Gene3D" id="1.10.10.60">
    <property type="entry name" value="Homeodomain-like"/>
    <property type="match status" value="1"/>
</dbReference>
<dbReference type="SUPFAM" id="SSF48498">
    <property type="entry name" value="Tetracyclin repressor-like, C-terminal domain"/>
    <property type="match status" value="1"/>
</dbReference>
<evidence type="ECO:0000256" key="2">
    <source>
        <dbReference type="ARBA" id="ARBA00023125"/>
    </source>
</evidence>
<dbReference type="OrthoDB" id="9795242at2"/>
<dbReference type="InterPro" id="IPR011075">
    <property type="entry name" value="TetR_C"/>
</dbReference>
<dbReference type="GO" id="GO:0003677">
    <property type="term" value="F:DNA binding"/>
    <property type="evidence" value="ECO:0007669"/>
    <property type="project" value="UniProtKB-UniRule"/>
</dbReference>
<geneLocation type="plasmid" evidence="6 7">
    <name>pMESCI01</name>
</geneLocation>
<evidence type="ECO:0000256" key="1">
    <source>
        <dbReference type="ARBA" id="ARBA00023015"/>
    </source>
</evidence>
<dbReference type="PATRIC" id="fig|765698.3.peg.190"/>
<dbReference type="PROSITE" id="PS50977">
    <property type="entry name" value="HTH_TETR_2"/>
    <property type="match status" value="1"/>
</dbReference>
<dbReference type="Gene3D" id="1.10.357.10">
    <property type="entry name" value="Tetracycline Repressor, domain 2"/>
    <property type="match status" value="1"/>
</dbReference>
<dbReference type="Proteomes" id="UP000007471">
    <property type="component" value="Plasmid pMESCI01"/>
</dbReference>
<dbReference type="PANTHER" id="PTHR47506:SF10">
    <property type="entry name" value="TRANSCRIPTIONAL REGULATORY PROTEIN"/>
    <property type="match status" value="1"/>
</dbReference>
<dbReference type="PRINTS" id="PR00455">
    <property type="entry name" value="HTHTETR"/>
</dbReference>
<dbReference type="PROSITE" id="PS01081">
    <property type="entry name" value="HTH_TETR_1"/>
    <property type="match status" value="1"/>
</dbReference>
<dbReference type="PANTHER" id="PTHR47506">
    <property type="entry name" value="TRANSCRIPTIONAL REGULATORY PROTEIN"/>
    <property type="match status" value="1"/>
</dbReference>
<dbReference type="InterPro" id="IPR001647">
    <property type="entry name" value="HTH_TetR"/>
</dbReference>
<keyword evidence="3" id="KW-0804">Transcription</keyword>